<evidence type="ECO:0000256" key="3">
    <source>
        <dbReference type="ARBA" id="ARBA00022475"/>
    </source>
</evidence>
<dbReference type="InterPro" id="IPR050469">
    <property type="entry name" value="Diguanylate_Cyclase"/>
</dbReference>
<dbReference type="InterPro" id="IPR000160">
    <property type="entry name" value="GGDEF_dom"/>
</dbReference>
<dbReference type="CDD" id="cd01949">
    <property type="entry name" value="GGDEF"/>
    <property type="match status" value="1"/>
</dbReference>
<protein>
    <recommendedName>
        <fullName evidence="2">diguanylate cyclase</fullName>
        <ecNumber evidence="2">2.7.7.65</ecNumber>
    </recommendedName>
</protein>
<dbReference type="Proteomes" id="UP000541109">
    <property type="component" value="Unassembled WGS sequence"/>
</dbReference>
<evidence type="ECO:0000256" key="7">
    <source>
        <dbReference type="ARBA" id="ARBA00034247"/>
    </source>
</evidence>
<accession>A0A839AH32</accession>
<dbReference type="FunFam" id="3.30.70.270:FF:000001">
    <property type="entry name" value="Diguanylate cyclase domain protein"/>
    <property type="match status" value="1"/>
</dbReference>
<dbReference type="RefSeq" id="WP_182166597.1">
    <property type="nucleotide sequence ID" value="NZ_JACFXV010000062.1"/>
</dbReference>
<dbReference type="GO" id="GO:0043709">
    <property type="term" value="P:cell adhesion involved in single-species biofilm formation"/>
    <property type="evidence" value="ECO:0007669"/>
    <property type="project" value="TreeGrafter"/>
</dbReference>
<dbReference type="InterPro" id="IPR043128">
    <property type="entry name" value="Rev_trsase/Diguanyl_cyclase"/>
</dbReference>
<keyword evidence="11" id="KW-1185">Reference proteome</keyword>
<feature type="transmembrane region" description="Helical" evidence="8">
    <location>
        <begin position="40"/>
        <end position="60"/>
    </location>
</feature>
<comment type="catalytic activity">
    <reaction evidence="7">
        <text>2 GTP = 3',3'-c-di-GMP + 2 diphosphate</text>
        <dbReference type="Rhea" id="RHEA:24898"/>
        <dbReference type="ChEBI" id="CHEBI:33019"/>
        <dbReference type="ChEBI" id="CHEBI:37565"/>
        <dbReference type="ChEBI" id="CHEBI:58805"/>
        <dbReference type="EC" id="2.7.7.65"/>
    </reaction>
</comment>
<dbReference type="InterPro" id="IPR011620">
    <property type="entry name" value="Sig_transdc_His_kinase_LytS_TM"/>
</dbReference>
<dbReference type="SUPFAM" id="SSF55073">
    <property type="entry name" value="Nucleotide cyclase"/>
    <property type="match status" value="1"/>
</dbReference>
<dbReference type="GO" id="GO:0000155">
    <property type="term" value="F:phosphorelay sensor kinase activity"/>
    <property type="evidence" value="ECO:0007669"/>
    <property type="project" value="InterPro"/>
</dbReference>
<feature type="transmembrane region" description="Helical" evidence="8">
    <location>
        <begin position="135"/>
        <end position="153"/>
    </location>
</feature>
<keyword evidence="5 8" id="KW-1133">Transmembrane helix</keyword>
<organism evidence="10 11">
    <name type="scientific">Stappia albiluteola</name>
    <dbReference type="NCBI Taxonomy" id="2758565"/>
    <lineage>
        <taxon>Bacteria</taxon>
        <taxon>Pseudomonadati</taxon>
        <taxon>Pseudomonadota</taxon>
        <taxon>Alphaproteobacteria</taxon>
        <taxon>Hyphomicrobiales</taxon>
        <taxon>Stappiaceae</taxon>
        <taxon>Stappia</taxon>
    </lineage>
</organism>
<dbReference type="GO" id="GO:0005886">
    <property type="term" value="C:plasma membrane"/>
    <property type="evidence" value="ECO:0007669"/>
    <property type="project" value="UniProtKB-SubCell"/>
</dbReference>
<dbReference type="EMBL" id="JACFXV010000062">
    <property type="protein sequence ID" value="MBA5778396.1"/>
    <property type="molecule type" value="Genomic_DNA"/>
</dbReference>
<reference evidence="10 11" key="1">
    <citation type="submission" date="2020-07" db="EMBL/GenBank/DDBJ databases">
        <title>Stappia sp., F7233, whole genome shotgun sequencing project.</title>
        <authorList>
            <person name="Jiang S."/>
            <person name="Liu Z.W."/>
            <person name="Du Z.J."/>
        </authorList>
    </citation>
    <scope>NUCLEOTIDE SEQUENCE [LARGE SCALE GENOMIC DNA]</scope>
    <source>
        <strain evidence="10 11">F7233</strain>
    </source>
</reference>
<dbReference type="Pfam" id="PF07694">
    <property type="entry name" value="5TM-5TMR_LYT"/>
    <property type="match status" value="1"/>
</dbReference>
<dbReference type="NCBIfam" id="TIGR00254">
    <property type="entry name" value="GGDEF"/>
    <property type="match status" value="1"/>
</dbReference>
<feature type="transmembrane region" description="Helical" evidence="8">
    <location>
        <begin position="165"/>
        <end position="184"/>
    </location>
</feature>
<evidence type="ECO:0000256" key="8">
    <source>
        <dbReference type="SAM" id="Phobius"/>
    </source>
</evidence>
<dbReference type="InterPro" id="IPR029787">
    <property type="entry name" value="Nucleotide_cyclase"/>
</dbReference>
<evidence type="ECO:0000256" key="5">
    <source>
        <dbReference type="ARBA" id="ARBA00022989"/>
    </source>
</evidence>
<gene>
    <name evidence="10" type="ORF">H2509_14800</name>
</gene>
<dbReference type="SMART" id="SM00267">
    <property type="entry name" value="GGDEF"/>
    <property type="match status" value="1"/>
</dbReference>
<keyword evidence="3" id="KW-1003">Cell membrane</keyword>
<keyword evidence="6 8" id="KW-0472">Membrane</keyword>
<proteinExistence type="predicted"/>
<name>A0A839AH32_9HYPH</name>
<dbReference type="PANTHER" id="PTHR45138">
    <property type="entry name" value="REGULATORY COMPONENTS OF SENSORY TRANSDUCTION SYSTEM"/>
    <property type="match status" value="1"/>
</dbReference>
<dbReference type="AlphaFoldDB" id="A0A839AH32"/>
<evidence type="ECO:0000256" key="2">
    <source>
        <dbReference type="ARBA" id="ARBA00012528"/>
    </source>
</evidence>
<sequence length="392" mass="41806">MQYLQSGVIAQMIGSLGLAALVALTYSLVIRPSLHGRLKILLAGILFGGAAIASMLNPIVFAPGLLIDARGVMVTLAAPFGGWIAAVIAGSMAALFRISEGGTGVIAGSLGIVGATVAGIFWSRIFPGGRNLTHLALYGANAALFQILGLLALPGDLAWTIIERFAFPLGAINLAGVFIVGLFLRWEEKRSMLMQNAQIAAQTDWLTQLSNRRRLEDVEKSLRGRLKGDDASFAVALFDIDFFKRVNDMHGHAAGDKVIARVAEIIREMARREDEVIRYGGEEYAVLMLGAKAHQALQCADRIRRLIEATTISLPGAEIRITISAGVASMSSSHGTASLASLIEEADAALYRAKESGRNKVVSVATDKSGERVFKSPAGTHKLAKDRLRSVS</sequence>
<dbReference type="Pfam" id="PF00990">
    <property type="entry name" value="GGDEF"/>
    <property type="match status" value="1"/>
</dbReference>
<feature type="domain" description="GGDEF" evidence="9">
    <location>
        <begin position="231"/>
        <end position="366"/>
    </location>
</feature>
<evidence type="ECO:0000313" key="11">
    <source>
        <dbReference type="Proteomes" id="UP000541109"/>
    </source>
</evidence>
<dbReference type="PANTHER" id="PTHR45138:SF9">
    <property type="entry name" value="DIGUANYLATE CYCLASE DGCM-RELATED"/>
    <property type="match status" value="1"/>
</dbReference>
<feature type="transmembrane region" description="Helical" evidence="8">
    <location>
        <begin position="72"/>
        <end position="96"/>
    </location>
</feature>
<comment type="subcellular location">
    <subcellularLocation>
        <location evidence="1">Cell membrane</location>
        <topology evidence="1">Multi-pass membrane protein</topology>
    </subcellularLocation>
</comment>
<dbReference type="GO" id="GO:0071555">
    <property type="term" value="P:cell wall organization"/>
    <property type="evidence" value="ECO:0007669"/>
    <property type="project" value="InterPro"/>
</dbReference>
<evidence type="ECO:0000256" key="4">
    <source>
        <dbReference type="ARBA" id="ARBA00022692"/>
    </source>
</evidence>
<keyword evidence="4 8" id="KW-0812">Transmembrane</keyword>
<dbReference type="Gene3D" id="3.30.70.270">
    <property type="match status" value="1"/>
</dbReference>
<dbReference type="GO" id="GO:0052621">
    <property type="term" value="F:diguanylate cyclase activity"/>
    <property type="evidence" value="ECO:0007669"/>
    <property type="project" value="UniProtKB-EC"/>
</dbReference>
<evidence type="ECO:0000259" key="9">
    <source>
        <dbReference type="PROSITE" id="PS50887"/>
    </source>
</evidence>
<dbReference type="PROSITE" id="PS50887">
    <property type="entry name" value="GGDEF"/>
    <property type="match status" value="1"/>
</dbReference>
<evidence type="ECO:0000313" key="10">
    <source>
        <dbReference type="EMBL" id="MBA5778396.1"/>
    </source>
</evidence>
<feature type="transmembrane region" description="Helical" evidence="8">
    <location>
        <begin position="7"/>
        <end position="28"/>
    </location>
</feature>
<comment type="caution">
    <text evidence="10">The sequence shown here is derived from an EMBL/GenBank/DDBJ whole genome shotgun (WGS) entry which is preliminary data.</text>
</comment>
<evidence type="ECO:0000256" key="1">
    <source>
        <dbReference type="ARBA" id="ARBA00004651"/>
    </source>
</evidence>
<dbReference type="EC" id="2.7.7.65" evidence="2"/>
<dbReference type="GO" id="GO:1902201">
    <property type="term" value="P:negative regulation of bacterial-type flagellum-dependent cell motility"/>
    <property type="evidence" value="ECO:0007669"/>
    <property type="project" value="TreeGrafter"/>
</dbReference>
<feature type="transmembrane region" description="Helical" evidence="8">
    <location>
        <begin position="102"/>
        <end position="123"/>
    </location>
</feature>
<evidence type="ECO:0000256" key="6">
    <source>
        <dbReference type="ARBA" id="ARBA00023136"/>
    </source>
</evidence>